<feature type="signal peptide" evidence="3">
    <location>
        <begin position="1"/>
        <end position="25"/>
    </location>
</feature>
<dbReference type="InterPro" id="IPR011042">
    <property type="entry name" value="6-blade_b-propeller_TolB-like"/>
</dbReference>
<sequence>MHRSVVFGVTTAVAGALAGAAPVAAVPTLTQPAAKAAAAWTAPTFVRAIGARGSAGLYAWGAAYNPVTGEILVGDYLNYQVRRFTSGGTLLGSFYRAASDRRGQPEGIAVDPRDGSIYVSDHSRDNKGYVAKFTASGQFVREYKLNTRYQAWMAMDASGFLYVSDSQVWNNAGDPPKVRKFQLSDSSTTVTEVASWGTYGTAGGQIKWITGIAVDPSNGRVYVADTANKRVTAFNPDGTTHMTIGTGAFTGDLRGIAVNPRTRKLYVVDANAGQIEIFDADTGAVLGNFGSLGTGPGQFGDGGRQVTIDGSDNVWVADYGNTRVLKFTASGSFIGAYPNPPQDSPKGAMANPRDVAVSSTKAVYAVEQNNHRVQRFNADGSPNQMWGRRSSTPPLGFNYPRGIAIQPGNNRIWISNTTQSQVRIVTPTFGKVKDISGFSEPVDIEFGNGKAYVGDANGGYVKILDPATGTVQGQINVRASGVAVDPDSGDIYVSSWYNDRIYHYTKDGQQAFPAVIGSPGTGPGQFVTPWDIDIIGGLLYVTDADRACVVVYDRAGNFVGEFGSAGSRAGQFQNPSGLTHDSAGKIYIADAGNDRIQVFDTLGYVKADTTAPSASIAAPKSGQVVSLPVTVTGTVNDNLRNGTLVVAIQDRTTKLWWDGRIATWGTTKQWTNAGVKGGDVKNGQWWFPLIGAGRRGSYALSVRPIDAAGNIGPIVSTTFATS</sequence>
<dbReference type="InterPro" id="IPR000033">
    <property type="entry name" value="LDLR_classB_rpt"/>
</dbReference>
<feature type="repeat" description="NHL" evidence="2">
    <location>
        <begin position="480"/>
        <end position="507"/>
    </location>
</feature>
<reference evidence="5" key="1">
    <citation type="journal article" date="2019" name="Int. J. Syst. Evol. Microbiol.">
        <title>The Global Catalogue of Microorganisms (GCM) 10K type strain sequencing project: providing services to taxonomists for standard genome sequencing and annotation.</title>
        <authorList>
            <consortium name="The Broad Institute Genomics Platform"/>
            <consortium name="The Broad Institute Genome Sequencing Center for Infectious Disease"/>
            <person name="Wu L."/>
            <person name="Ma J."/>
        </authorList>
    </citation>
    <scope>NUCLEOTIDE SEQUENCE [LARGE SCALE GENOMIC DNA]</scope>
    <source>
        <strain evidence="5">JCM 15591</strain>
    </source>
</reference>
<dbReference type="SUPFAM" id="SSF63825">
    <property type="entry name" value="YWTD domain"/>
    <property type="match status" value="1"/>
</dbReference>
<keyword evidence="5" id="KW-1185">Reference proteome</keyword>
<evidence type="ECO:0000313" key="4">
    <source>
        <dbReference type="EMBL" id="GAA1778062.1"/>
    </source>
</evidence>
<evidence type="ECO:0000256" key="3">
    <source>
        <dbReference type="SAM" id="SignalP"/>
    </source>
</evidence>
<dbReference type="Pfam" id="PF01436">
    <property type="entry name" value="NHL"/>
    <property type="match status" value="2"/>
</dbReference>
<protein>
    <recommendedName>
        <fullName evidence="6">NHL repeat containing protein</fullName>
    </recommendedName>
</protein>
<keyword evidence="1" id="KW-0677">Repeat</keyword>
<dbReference type="PANTHER" id="PTHR24104:SF25">
    <property type="entry name" value="PROTEIN LIN-41"/>
    <property type="match status" value="1"/>
</dbReference>
<evidence type="ECO:0000256" key="1">
    <source>
        <dbReference type="ARBA" id="ARBA00022737"/>
    </source>
</evidence>
<dbReference type="Proteomes" id="UP001501475">
    <property type="component" value="Unassembled WGS sequence"/>
</dbReference>
<feature type="chain" id="PRO_5046145617" description="NHL repeat containing protein" evidence="3">
    <location>
        <begin position="26"/>
        <end position="722"/>
    </location>
</feature>
<dbReference type="SUPFAM" id="SSF75011">
    <property type="entry name" value="3-carboxy-cis,cis-mucoante lactonizing enzyme"/>
    <property type="match status" value="1"/>
</dbReference>
<feature type="repeat" description="NHL" evidence="2">
    <location>
        <begin position="197"/>
        <end position="237"/>
    </location>
</feature>
<proteinExistence type="predicted"/>
<name>A0ABP4XFP3_9MICO</name>
<dbReference type="Gene3D" id="2.120.10.30">
    <property type="entry name" value="TolB, C-terminal domain"/>
    <property type="match status" value="4"/>
</dbReference>
<dbReference type="InterPro" id="IPR050952">
    <property type="entry name" value="TRIM-NHL_E3_ligases"/>
</dbReference>
<organism evidence="4 5">
    <name type="scientific">Nostocoides vanveenii</name>
    <dbReference type="NCBI Taxonomy" id="330835"/>
    <lineage>
        <taxon>Bacteria</taxon>
        <taxon>Bacillati</taxon>
        <taxon>Actinomycetota</taxon>
        <taxon>Actinomycetes</taxon>
        <taxon>Micrococcales</taxon>
        <taxon>Intrasporangiaceae</taxon>
        <taxon>Nostocoides</taxon>
    </lineage>
</organism>
<accession>A0ABP4XFP3</accession>
<evidence type="ECO:0000313" key="5">
    <source>
        <dbReference type="Proteomes" id="UP001501475"/>
    </source>
</evidence>
<keyword evidence="3" id="KW-0732">Signal</keyword>
<dbReference type="InterPro" id="IPR001258">
    <property type="entry name" value="NHL_repeat"/>
</dbReference>
<evidence type="ECO:0008006" key="6">
    <source>
        <dbReference type="Google" id="ProtNLM"/>
    </source>
</evidence>
<comment type="caution">
    <text evidence="4">The sequence shown here is derived from an EMBL/GenBank/DDBJ whole genome shotgun (WGS) entry which is preliminary data.</text>
</comment>
<dbReference type="CDD" id="cd05819">
    <property type="entry name" value="NHL"/>
    <property type="match status" value="1"/>
</dbReference>
<dbReference type="PROSITE" id="PS51125">
    <property type="entry name" value="NHL"/>
    <property type="match status" value="3"/>
</dbReference>
<evidence type="ECO:0000256" key="2">
    <source>
        <dbReference type="PROSITE-ProRule" id="PRU00504"/>
    </source>
</evidence>
<dbReference type="Gene3D" id="2.40.10.500">
    <property type="match status" value="1"/>
</dbReference>
<feature type="repeat" description="NHL" evidence="2">
    <location>
        <begin position="559"/>
        <end position="602"/>
    </location>
</feature>
<dbReference type="SUPFAM" id="SSF101898">
    <property type="entry name" value="NHL repeat"/>
    <property type="match status" value="1"/>
</dbReference>
<dbReference type="EMBL" id="BAAAPN010000107">
    <property type="protein sequence ID" value="GAA1778062.1"/>
    <property type="molecule type" value="Genomic_DNA"/>
</dbReference>
<gene>
    <name evidence="4" type="ORF">GCM10009810_38790</name>
</gene>
<dbReference type="PANTHER" id="PTHR24104">
    <property type="entry name" value="E3 UBIQUITIN-PROTEIN LIGASE NHLRC1-RELATED"/>
    <property type="match status" value="1"/>
</dbReference>
<dbReference type="SMART" id="SM00135">
    <property type="entry name" value="LY"/>
    <property type="match status" value="4"/>
</dbReference>